<evidence type="ECO:0000256" key="1">
    <source>
        <dbReference type="SAM" id="SignalP"/>
    </source>
</evidence>
<dbReference type="KEGG" id="aef:GEV26_00945"/>
<sequence length="640" mass="67194">MASRPLRVAASATSTLALVAAGIVASATGAQAAPEDVNTDLCVGTPVWTGDLTAGQAVRGLTTTRGVTPEAFTGTYVDRLDNGAGRGKDILLFQMEGSRITKTDKDGNVNVDAGIWAGMSGSPVYDQDDNLIGAVAYGFSYGPSVIAGVTPAKDILSIEGTPAAAPAARKVTISASAGKRIAATTRTTSDDASVPKTLPHLTVPRVSVGTPASAANSFTKKSRQLKKKYGSALPKFVPGATTTELDPATAIVPGGNIAAAWSRGDVTFASVGTITAICGTKVFAFGHPDNFDGDKATGTFHAASAALIQEDSADSSFKMANIDTTPLGQITQDRLSGILGVLGKLPQETTVTTNTTLAGRSTQAVSHVSAAQALPTAVASQVYNDILDGLDAYVNGGEAIASWTIDYTPRGGKRATFTRTQRISYDSFLAEQMPFDVASDVEFLQTASDQKITINSVTIDNELKPDYNALRIAKVEYRKSTKVGKKTVNTWVTVKSGKKVSAKRGRTLPVRATLRPASPDSVAKPLVTRLDLKVNKWAVGTGVAAISGGQSYFPLNEGSDEEFTIVMDEEDEEEYYFESDSPAATLPEVLAALKAQPRNDRLIGEQYYTNSNGTSKVSGTKVSTPAVTRGSFFLNLSYKK</sequence>
<dbReference type="RefSeq" id="WP_153651333.1">
    <property type="nucleotide sequence ID" value="NZ_CP045737.1"/>
</dbReference>
<feature type="signal peptide" evidence="1">
    <location>
        <begin position="1"/>
        <end position="32"/>
    </location>
</feature>
<dbReference type="InterPro" id="IPR009003">
    <property type="entry name" value="Peptidase_S1_PA"/>
</dbReference>
<dbReference type="AlphaFoldDB" id="A0A5Q2MJD9"/>
<keyword evidence="1" id="KW-0732">Signal</keyword>
<dbReference type="Proteomes" id="UP000392064">
    <property type="component" value="Chromosome"/>
</dbReference>
<accession>A0A5Q2MJD9</accession>
<dbReference type="EMBL" id="CP045737">
    <property type="protein sequence ID" value="QGG40060.1"/>
    <property type="molecule type" value="Genomic_DNA"/>
</dbReference>
<feature type="domain" description="Peptidase S55" evidence="2">
    <location>
        <begin position="1"/>
        <end position="171"/>
    </location>
</feature>
<protein>
    <recommendedName>
        <fullName evidence="2">Peptidase S55 domain-containing protein</fullName>
    </recommendedName>
</protein>
<feature type="chain" id="PRO_5024466176" description="Peptidase S55 domain-containing protein" evidence="1">
    <location>
        <begin position="33"/>
        <end position="640"/>
    </location>
</feature>
<evidence type="ECO:0000313" key="3">
    <source>
        <dbReference type="EMBL" id="QGG40060.1"/>
    </source>
</evidence>
<keyword evidence="4" id="KW-1185">Reference proteome</keyword>
<dbReference type="InterPro" id="IPR008763">
    <property type="entry name" value="Peptidase_S55"/>
</dbReference>
<name>A0A5Q2MJD9_9ACTN</name>
<gene>
    <name evidence="3" type="ORF">GEV26_00945</name>
</gene>
<evidence type="ECO:0000259" key="2">
    <source>
        <dbReference type="PROSITE" id="PS51494"/>
    </source>
</evidence>
<organism evidence="3 4">
    <name type="scientific">Aeromicrobium yanjiei</name>
    <dbReference type="NCBI Taxonomy" id="2662028"/>
    <lineage>
        <taxon>Bacteria</taxon>
        <taxon>Bacillati</taxon>
        <taxon>Actinomycetota</taxon>
        <taxon>Actinomycetes</taxon>
        <taxon>Propionibacteriales</taxon>
        <taxon>Nocardioidaceae</taxon>
        <taxon>Aeromicrobium</taxon>
    </lineage>
</organism>
<evidence type="ECO:0000313" key="4">
    <source>
        <dbReference type="Proteomes" id="UP000392064"/>
    </source>
</evidence>
<dbReference type="SUPFAM" id="SSF50494">
    <property type="entry name" value="Trypsin-like serine proteases"/>
    <property type="match status" value="1"/>
</dbReference>
<proteinExistence type="predicted"/>
<reference evidence="3 4" key="1">
    <citation type="submission" date="2019-11" db="EMBL/GenBank/DDBJ databases">
        <authorList>
            <person name="Li J."/>
        </authorList>
    </citation>
    <scope>NUCLEOTIDE SEQUENCE [LARGE SCALE GENOMIC DNA]</scope>
    <source>
        <strain evidence="3 4">MF47</strain>
    </source>
</reference>
<dbReference type="PROSITE" id="PS51494">
    <property type="entry name" value="SPOIVB"/>
    <property type="match status" value="1"/>
</dbReference>